<keyword evidence="3" id="KW-1185">Reference proteome</keyword>
<name>A0A830GSR6_9CREN</name>
<dbReference type="GO" id="GO:0005886">
    <property type="term" value="C:plasma membrane"/>
    <property type="evidence" value="ECO:0007669"/>
    <property type="project" value="TreeGrafter"/>
</dbReference>
<dbReference type="Proteomes" id="UP000610960">
    <property type="component" value="Unassembled WGS sequence"/>
</dbReference>
<protein>
    <recommendedName>
        <fullName evidence="4">Lysine exporter LysO family protein</fullName>
    </recommendedName>
</protein>
<dbReference type="AlphaFoldDB" id="A0A830GSR6"/>
<reference evidence="2" key="1">
    <citation type="journal article" date="2014" name="Int. J. Syst. Evol. Microbiol.">
        <title>Complete genome sequence of Corynebacterium casei LMG S-19264T (=DSM 44701T), isolated from a smear-ripened cheese.</title>
        <authorList>
            <consortium name="US DOE Joint Genome Institute (JGI-PGF)"/>
            <person name="Walter F."/>
            <person name="Albersmeier A."/>
            <person name="Kalinowski J."/>
            <person name="Ruckert C."/>
        </authorList>
    </citation>
    <scope>NUCLEOTIDE SEQUENCE</scope>
    <source>
        <strain evidence="2">JCM 10088</strain>
    </source>
</reference>
<keyword evidence="1" id="KW-0472">Membrane</keyword>
<comment type="caution">
    <text evidence="2">The sequence shown here is derived from an EMBL/GenBank/DDBJ whole genome shotgun (WGS) entry which is preliminary data.</text>
</comment>
<feature type="transmembrane region" description="Helical" evidence="1">
    <location>
        <begin position="158"/>
        <end position="175"/>
    </location>
</feature>
<organism evidence="2 3">
    <name type="scientific">Thermocladium modestius</name>
    <dbReference type="NCBI Taxonomy" id="62609"/>
    <lineage>
        <taxon>Archaea</taxon>
        <taxon>Thermoproteota</taxon>
        <taxon>Thermoprotei</taxon>
        <taxon>Thermoproteales</taxon>
        <taxon>Thermoproteaceae</taxon>
        <taxon>Thermocladium</taxon>
    </lineage>
</organism>
<dbReference type="OrthoDB" id="21422at2157"/>
<accession>A0A830GSR6</accession>
<keyword evidence="1" id="KW-1133">Transmembrane helix</keyword>
<dbReference type="RefSeq" id="WP_188595500.1">
    <property type="nucleotide sequence ID" value="NZ_BMNL01000001.1"/>
</dbReference>
<feature type="transmembrane region" description="Helical" evidence="1">
    <location>
        <begin position="132"/>
        <end position="152"/>
    </location>
</feature>
<sequence length="290" mass="29410">MDLLGLAFIGVFLAALGVGRLVPRASPFFARAMLPIVVVLVFTISMWGGNSIRTVRGAASLLAYSAAYAVSTMFLGYSMGLGLGGVGRGRGVSGAGPPRLGLVFVLDLAVGWAVGSFVELPRPESIITGELYVLAGVVGLGLGGEVGRGALGSVGVEGVKAVGLAVAGSLLAGLVLSPILRVPLRASLAVALGFGWYTFDGPAVAAYAGPYLGVMAFLANFLREQLTFAVVPLLPGNPAALISMGGATTMDDTLPLYAAVLGREYSIPAMVNGLILTLIVPVVIPLILAA</sequence>
<dbReference type="PANTHER" id="PTHR35804">
    <property type="entry name" value="LYSINE EXPORTER LYSO"/>
    <property type="match status" value="1"/>
</dbReference>
<proteinExistence type="predicted"/>
<evidence type="ECO:0000313" key="2">
    <source>
        <dbReference type="EMBL" id="GGP18966.1"/>
    </source>
</evidence>
<feature type="transmembrane region" description="Helical" evidence="1">
    <location>
        <begin position="205"/>
        <end position="222"/>
    </location>
</feature>
<feature type="transmembrane region" description="Helical" evidence="1">
    <location>
        <begin position="100"/>
        <end position="120"/>
    </location>
</feature>
<feature type="transmembrane region" description="Helical" evidence="1">
    <location>
        <begin position="29"/>
        <end position="49"/>
    </location>
</feature>
<keyword evidence="1" id="KW-0812">Transmembrane</keyword>
<feature type="transmembrane region" description="Helical" evidence="1">
    <location>
        <begin position="61"/>
        <end position="80"/>
    </location>
</feature>
<gene>
    <name evidence="2" type="ORF">GCM10007981_00740</name>
</gene>
<dbReference type="InterPro" id="IPR005642">
    <property type="entry name" value="LysO"/>
</dbReference>
<evidence type="ECO:0008006" key="4">
    <source>
        <dbReference type="Google" id="ProtNLM"/>
    </source>
</evidence>
<feature type="transmembrane region" description="Helical" evidence="1">
    <location>
        <begin position="267"/>
        <end position="289"/>
    </location>
</feature>
<evidence type="ECO:0000313" key="3">
    <source>
        <dbReference type="Proteomes" id="UP000610960"/>
    </source>
</evidence>
<feature type="transmembrane region" description="Helical" evidence="1">
    <location>
        <begin position="229"/>
        <end position="247"/>
    </location>
</feature>
<evidence type="ECO:0000256" key="1">
    <source>
        <dbReference type="SAM" id="Phobius"/>
    </source>
</evidence>
<dbReference type="GO" id="GO:0015661">
    <property type="term" value="F:L-lysine efflux transmembrane transporter activity"/>
    <property type="evidence" value="ECO:0007669"/>
    <property type="project" value="InterPro"/>
</dbReference>
<dbReference type="EMBL" id="BMNL01000001">
    <property type="protein sequence ID" value="GGP18966.1"/>
    <property type="molecule type" value="Genomic_DNA"/>
</dbReference>
<dbReference type="Pfam" id="PF03956">
    <property type="entry name" value="Lys_export"/>
    <property type="match status" value="1"/>
</dbReference>
<reference evidence="2" key="2">
    <citation type="submission" date="2020-09" db="EMBL/GenBank/DDBJ databases">
        <authorList>
            <person name="Sun Q."/>
            <person name="Ohkuma M."/>
        </authorList>
    </citation>
    <scope>NUCLEOTIDE SEQUENCE</scope>
    <source>
        <strain evidence="2">JCM 10088</strain>
    </source>
</reference>
<dbReference type="PANTHER" id="PTHR35804:SF1">
    <property type="entry name" value="LYSINE EXPORTER LYSO"/>
    <property type="match status" value="1"/>
</dbReference>